<organism evidence="1 2">
    <name type="scientific">Iphiclides podalirius</name>
    <name type="common">scarce swallowtail</name>
    <dbReference type="NCBI Taxonomy" id="110791"/>
    <lineage>
        <taxon>Eukaryota</taxon>
        <taxon>Metazoa</taxon>
        <taxon>Ecdysozoa</taxon>
        <taxon>Arthropoda</taxon>
        <taxon>Hexapoda</taxon>
        <taxon>Insecta</taxon>
        <taxon>Pterygota</taxon>
        <taxon>Neoptera</taxon>
        <taxon>Endopterygota</taxon>
        <taxon>Lepidoptera</taxon>
        <taxon>Glossata</taxon>
        <taxon>Ditrysia</taxon>
        <taxon>Papilionoidea</taxon>
        <taxon>Papilionidae</taxon>
        <taxon>Papilioninae</taxon>
        <taxon>Iphiclides</taxon>
    </lineage>
</organism>
<gene>
    <name evidence="1" type="ORF">IPOD504_LOCUS7766</name>
</gene>
<dbReference type="Proteomes" id="UP000837857">
    <property type="component" value="Chromosome 2"/>
</dbReference>
<dbReference type="EMBL" id="OW152814">
    <property type="protein sequence ID" value="CAH2050915.1"/>
    <property type="molecule type" value="Genomic_DNA"/>
</dbReference>
<feature type="non-terminal residue" evidence="1">
    <location>
        <position position="1"/>
    </location>
</feature>
<evidence type="ECO:0000313" key="1">
    <source>
        <dbReference type="EMBL" id="CAH2050915.1"/>
    </source>
</evidence>
<accession>A0ABN8IDW5</accession>
<reference evidence="1" key="1">
    <citation type="submission" date="2022-03" db="EMBL/GenBank/DDBJ databases">
        <authorList>
            <person name="Martin H S."/>
        </authorList>
    </citation>
    <scope>NUCLEOTIDE SEQUENCE</scope>
</reference>
<protein>
    <submittedName>
        <fullName evidence="1">Uncharacterized protein</fullName>
    </submittedName>
</protein>
<proteinExistence type="predicted"/>
<name>A0ABN8IDW5_9NEOP</name>
<keyword evidence="2" id="KW-1185">Reference proteome</keyword>
<evidence type="ECO:0000313" key="2">
    <source>
        <dbReference type="Proteomes" id="UP000837857"/>
    </source>
</evidence>
<sequence>MCSIYLEYPVQQMYCLKYTSSYPYRKVVNACQRYRPRRLSLFGINQSSFRSRRRGNPGFEARAALHVTYLTRPLGGDAICHTYISERGAFALSSVRAPE</sequence>